<proteinExistence type="predicted"/>
<dbReference type="EMBL" id="JAMZIH010000139">
    <property type="protein sequence ID" value="KAJ1679869.1"/>
    <property type="molecule type" value="Genomic_DNA"/>
</dbReference>
<gene>
    <name evidence="1" type="ORF">EV182_001157</name>
</gene>
<protein>
    <submittedName>
        <fullName evidence="1">Uncharacterized protein</fullName>
    </submittedName>
</protein>
<name>A0ACC1I161_9FUNG</name>
<dbReference type="Proteomes" id="UP001145114">
    <property type="component" value="Unassembled WGS sequence"/>
</dbReference>
<sequence length="1024" mass="115035">MSPPPFRLPGHNKASEPGDSAIPVAAAAAVAAKSLPLAPSASIASTATTSATTPPRVTDRRQSKTRSLHKRVVSDPELASRPPSSLLLNQDSTSHSPVGAGGSIRNNWNSPSSPNDAIEAFRTISRAMRGLKLPSSPHSTHRSHTSPNSDAISLAQSQILSEVEVEAIKNANDILDKHFSPGNAGSSRSKLNPRRRYQIYPHSQSTTSLDRAPFQSAAPTPALSALSCESVLRDRHDSIMTINFSEDVNTDSPFDAEASIKGHQVAKRARKVEKLLGTDVDKSAIIKSFKKQNKLWFLEPTYEKFDISFDMEGNVDGGTWDALIEYLTPPHPTPQDYEITFLLTFRAFATPRQFCDALIRRYRQQPPPGLGIHEIKLWQEKMQRVVQMKVYHIFRSWYEIYWFGAEDDECLPRVTEFLSTEVSKNPKLTGNKLRMCHKLIAKMEERMRNESNWLSRGNAPHTQQDMPRHAVDTAATSRRRPSASNPTSTSHGLSLFRRPIKIGHSNSPPRSAHLQQSPSLGTRNHNFLFNRLRSHSQNNSSTSSKPRNEHALFSGSLFNSRRNGQQQQQQQDDHTVVAIRAKSGSDVSIRYQQQQMPEPLQSDPQSLRFRPRRPSEASIRSVDSSGSYVDSNTQGSDVEAEVAELLRVTVGVDLTFDMLRRMSNITQLPPNQIAIQITILQSGCFCKIQPYELLRGEFSKKNSLAANVKNMTKWNTQISRWVSYSILKEQTPERRCRILKYFIRVGAECLHMKNYDAVMAIQGALNSAAVLRLKKTWALLPSKLNRVNTRLQMATKSDRNYSEYRRMLRNSEPPLLPFLGMYLTDLTFINDGNPDMRRRKLVSAVGMDDKTWEKQREHENLKAKAINTSTLANKDDIDITSKAILINFDKYYKIARIIREIQKFQVEYKGNFLTTMPALSDYLVSEWDRLDEEGIDEDLLYNMSLKREPREVVLQPQPPPPSVVCSSSVASLGSGGGGSGHGQNNIASQSKVSPPSDNGHKQSSQLPSQPLTKEQEILDSYMNW</sequence>
<keyword evidence="2" id="KW-1185">Reference proteome</keyword>
<organism evidence="1 2">
    <name type="scientific">Spiromyces aspiralis</name>
    <dbReference type="NCBI Taxonomy" id="68401"/>
    <lineage>
        <taxon>Eukaryota</taxon>
        <taxon>Fungi</taxon>
        <taxon>Fungi incertae sedis</taxon>
        <taxon>Zoopagomycota</taxon>
        <taxon>Kickxellomycotina</taxon>
        <taxon>Kickxellomycetes</taxon>
        <taxon>Kickxellales</taxon>
        <taxon>Kickxellaceae</taxon>
        <taxon>Spiromyces</taxon>
    </lineage>
</organism>
<accession>A0ACC1I161</accession>
<reference evidence="1" key="1">
    <citation type="submission" date="2022-06" db="EMBL/GenBank/DDBJ databases">
        <title>Phylogenomic reconstructions and comparative analyses of Kickxellomycotina fungi.</title>
        <authorList>
            <person name="Reynolds N.K."/>
            <person name="Stajich J.E."/>
            <person name="Barry K."/>
            <person name="Grigoriev I.V."/>
            <person name="Crous P."/>
            <person name="Smith M.E."/>
        </authorList>
    </citation>
    <scope>NUCLEOTIDE SEQUENCE</scope>
    <source>
        <strain evidence="1">RSA 2271</strain>
    </source>
</reference>
<comment type="caution">
    <text evidence="1">The sequence shown here is derived from an EMBL/GenBank/DDBJ whole genome shotgun (WGS) entry which is preliminary data.</text>
</comment>
<evidence type="ECO:0000313" key="2">
    <source>
        <dbReference type="Proteomes" id="UP001145114"/>
    </source>
</evidence>
<evidence type="ECO:0000313" key="1">
    <source>
        <dbReference type="EMBL" id="KAJ1679869.1"/>
    </source>
</evidence>